<dbReference type="EMBL" id="CP097966">
    <property type="protein sequence ID" value="URQ63034.1"/>
    <property type="molecule type" value="Genomic_DNA"/>
</dbReference>
<feature type="signal peptide" evidence="2">
    <location>
        <begin position="1"/>
        <end position="16"/>
    </location>
</feature>
<keyword evidence="1 2" id="KW-0732">Signal</keyword>
<evidence type="ECO:0000313" key="3">
    <source>
        <dbReference type="EMBL" id="URQ63034.1"/>
    </source>
</evidence>
<organism evidence="3 4">
    <name type="scientific">SAR86 cluster bacterium</name>
    <dbReference type="NCBI Taxonomy" id="2030880"/>
    <lineage>
        <taxon>Bacteria</taxon>
        <taxon>Pseudomonadati</taxon>
        <taxon>Pseudomonadota</taxon>
        <taxon>Gammaproteobacteria</taxon>
        <taxon>SAR86 cluster</taxon>
    </lineage>
</organism>
<evidence type="ECO:0000313" key="4">
    <source>
        <dbReference type="Proteomes" id="UP001056381"/>
    </source>
</evidence>
<dbReference type="Proteomes" id="UP001056381">
    <property type="component" value="Chromosome"/>
</dbReference>
<gene>
    <name evidence="3" type="ORF">M9B40_04750</name>
</gene>
<dbReference type="InterPro" id="IPR006423">
    <property type="entry name" value="Lipo_e_P4"/>
</dbReference>
<accession>A0A9Q8X0Z7</accession>
<dbReference type="SUPFAM" id="SSF56784">
    <property type="entry name" value="HAD-like"/>
    <property type="match status" value="1"/>
</dbReference>
<dbReference type="AlphaFoldDB" id="A0A9Q8X0Z7"/>
<proteinExistence type="predicted"/>
<reference evidence="3" key="1">
    <citation type="submission" date="2022-05" db="EMBL/GenBank/DDBJ databases">
        <title>Single-amplified genomics reveal most streamlined microbe among free-living bacteria.</title>
        <authorList>
            <person name="Roda-Garcia J."/>
            <person name="Haro-Moreno J.M."/>
            <person name="Rodriguez-Valera F."/>
            <person name="Almagro-Moreno S."/>
            <person name="Lopez-Perez M."/>
        </authorList>
    </citation>
    <scope>NUCLEOTIDE SEQUENCE</scope>
    <source>
        <strain evidence="3">TMED112-D2-2</strain>
    </source>
</reference>
<evidence type="ECO:0000256" key="1">
    <source>
        <dbReference type="ARBA" id="ARBA00022729"/>
    </source>
</evidence>
<keyword evidence="4" id="KW-1185">Reference proteome</keyword>
<dbReference type="PANTHER" id="PTHR31284">
    <property type="entry name" value="ACID PHOSPHATASE-LIKE PROTEIN"/>
    <property type="match status" value="1"/>
</dbReference>
<protein>
    <recommendedName>
        <fullName evidence="5">5'-nucleotidase, lipoprotein e(P4) family</fullName>
    </recommendedName>
</protein>
<evidence type="ECO:0000256" key="2">
    <source>
        <dbReference type="SAM" id="SignalP"/>
    </source>
</evidence>
<dbReference type="PANTHER" id="PTHR31284:SF10">
    <property type="entry name" value="ACID PHOSPHATASE-LIKE PROTEIN"/>
    <property type="match status" value="1"/>
</dbReference>
<dbReference type="PIRSF" id="PIRSF019271">
    <property type="entry name" value="Acid_Ptase_C"/>
    <property type="match status" value="1"/>
</dbReference>
<sequence>MKNLLALLLLSFITLADDKGHESLMATLYVQESAEYKAHIRTTFKTAEATIPFLLKQKEISASVDQMNGEKNFFDKPPAIILDVDETVFNNSAYQARLIVNNTNYPDGWIEWVKEEKATFLPGALSYMKTAKELGVEIFFVTNRLHELEPATRNNLVKEGFDLSDDIDQILTRYEKPSWDRNKTSRIALIAENYRIIQIIGDNLGDFIDGQQNKKSSNFRKSIVEQTDSFWGFVWFMIANPTYGDWEGSVIDFNYEQSENDQIKKKLNALDLKNE</sequence>
<evidence type="ECO:0008006" key="5">
    <source>
        <dbReference type="Google" id="ProtNLM"/>
    </source>
</evidence>
<name>A0A9Q8X0Z7_9GAMM</name>
<dbReference type="InterPro" id="IPR023214">
    <property type="entry name" value="HAD_sf"/>
</dbReference>
<dbReference type="GO" id="GO:0009279">
    <property type="term" value="C:cell outer membrane"/>
    <property type="evidence" value="ECO:0007669"/>
    <property type="project" value="InterPro"/>
</dbReference>
<dbReference type="SFLD" id="SFLDG01125">
    <property type="entry name" value="C1.1:_Acid_Phosphatase_Like"/>
    <property type="match status" value="1"/>
</dbReference>
<dbReference type="InterPro" id="IPR036412">
    <property type="entry name" value="HAD-like_sf"/>
</dbReference>
<dbReference type="InterPro" id="IPR005519">
    <property type="entry name" value="Acid_phosphat_B-like"/>
</dbReference>
<dbReference type="SFLD" id="SFLDS00003">
    <property type="entry name" value="Haloacid_Dehalogenase"/>
    <property type="match status" value="1"/>
</dbReference>
<dbReference type="Pfam" id="PF03767">
    <property type="entry name" value="Acid_phosphat_B"/>
    <property type="match status" value="1"/>
</dbReference>
<dbReference type="Gene3D" id="3.40.50.1000">
    <property type="entry name" value="HAD superfamily/HAD-like"/>
    <property type="match status" value="1"/>
</dbReference>
<feature type="chain" id="PRO_5040141506" description="5'-nucleotidase, lipoprotein e(P4) family" evidence="2">
    <location>
        <begin position="17"/>
        <end position="275"/>
    </location>
</feature>